<name>A0ABU0FAW9_9HYPH</name>
<dbReference type="EMBL" id="JAUSVK010000001">
    <property type="protein sequence ID" value="MDQ0391759.1"/>
    <property type="molecule type" value="Genomic_DNA"/>
</dbReference>
<organism evidence="1 2">
    <name type="scientific">Labrys monachus</name>
    <dbReference type="NCBI Taxonomy" id="217067"/>
    <lineage>
        <taxon>Bacteria</taxon>
        <taxon>Pseudomonadati</taxon>
        <taxon>Pseudomonadota</taxon>
        <taxon>Alphaproteobacteria</taxon>
        <taxon>Hyphomicrobiales</taxon>
        <taxon>Xanthobacteraceae</taxon>
        <taxon>Labrys</taxon>
    </lineage>
</organism>
<proteinExistence type="predicted"/>
<sequence length="175" mass="20394">MTNDELRALNKSRQIQQIAWVTRDLEKSMQAWIDVLRIGPWRVFRFTDKTVKNLRVGGRLVEEPFEFRIAITHVGAMEIELIQPVRGPMIYEDYIRRRGEGLHHIKEKLPDDRMGEIVADYEARGIAVTQTGQFVADFHFYLDTEPSLDFVYELGNCPYQDLPPEMVTIYPPEPA</sequence>
<evidence type="ECO:0000313" key="1">
    <source>
        <dbReference type="EMBL" id="MDQ0391759.1"/>
    </source>
</evidence>
<gene>
    <name evidence="1" type="ORF">J3R73_001551</name>
</gene>
<accession>A0ABU0FAW9</accession>
<comment type="caution">
    <text evidence="1">The sequence shown here is derived from an EMBL/GenBank/DDBJ whole genome shotgun (WGS) entry which is preliminary data.</text>
</comment>
<protein>
    <recommendedName>
        <fullName evidence="3">VOC domain-containing protein</fullName>
    </recommendedName>
</protein>
<reference evidence="1 2" key="1">
    <citation type="submission" date="2023-07" db="EMBL/GenBank/DDBJ databases">
        <title>Genomic Encyclopedia of Type Strains, Phase IV (KMG-IV): sequencing the most valuable type-strain genomes for metagenomic binning, comparative biology and taxonomic classification.</title>
        <authorList>
            <person name="Goeker M."/>
        </authorList>
    </citation>
    <scope>NUCLEOTIDE SEQUENCE [LARGE SCALE GENOMIC DNA]</scope>
    <source>
        <strain evidence="1 2">DSM 5896</strain>
    </source>
</reference>
<dbReference type="Pfam" id="PF13669">
    <property type="entry name" value="Glyoxalase_4"/>
    <property type="match status" value="1"/>
</dbReference>
<evidence type="ECO:0008006" key="3">
    <source>
        <dbReference type="Google" id="ProtNLM"/>
    </source>
</evidence>
<evidence type="ECO:0000313" key="2">
    <source>
        <dbReference type="Proteomes" id="UP001237448"/>
    </source>
</evidence>
<keyword evidence="2" id="KW-1185">Reference proteome</keyword>
<dbReference type="SUPFAM" id="SSF54593">
    <property type="entry name" value="Glyoxalase/Bleomycin resistance protein/Dihydroxybiphenyl dioxygenase"/>
    <property type="match status" value="1"/>
</dbReference>
<dbReference type="Gene3D" id="3.10.180.10">
    <property type="entry name" value="2,3-Dihydroxybiphenyl 1,2-Dioxygenase, domain 1"/>
    <property type="match status" value="1"/>
</dbReference>
<dbReference type="RefSeq" id="WP_307424597.1">
    <property type="nucleotide sequence ID" value="NZ_JAUSVK010000001.1"/>
</dbReference>
<dbReference type="Proteomes" id="UP001237448">
    <property type="component" value="Unassembled WGS sequence"/>
</dbReference>
<dbReference type="InterPro" id="IPR029068">
    <property type="entry name" value="Glyas_Bleomycin-R_OHBP_Dase"/>
</dbReference>